<feature type="transmembrane region" description="Helical" evidence="6">
    <location>
        <begin position="311"/>
        <end position="338"/>
    </location>
</feature>
<gene>
    <name evidence="7" type="ORF">GGR00_003289</name>
</gene>
<feature type="transmembrane region" description="Helical" evidence="6">
    <location>
        <begin position="231"/>
        <end position="250"/>
    </location>
</feature>
<feature type="transmembrane region" description="Helical" evidence="6">
    <location>
        <begin position="30"/>
        <end position="48"/>
    </location>
</feature>
<sequence>MTRSTTSSTGAATNNERSSSLLDKIKRPEVIINNILVIALIILIVYFSSRTPTFLTVSNFEVILTNNAVIGVLVAAMALLVIAGHVDLSVGSNIGFAGTLVALANAEWGLSPWVSMLVGIGGGALGGVVNGVLCGILRFNPVIVTLGMLGILRGTTLLIQHNEIAGLDEFFVVMGNGEFLYVPIQLWIVGISFIAAAVFISLTTWGRYVYAIGSNPRAAFLAALPVRALPFALYVVTGAAAGLAGVMSAARLDGSAPGALGLQMELQALTIVLLGGVAFAGGRGRIGGVATAWIFLGVLENGLTQLNVTPFVQLVAAGLALVFAASLDSLGSVLGPLLEGRRRVSEQRAAVAIGSDPGKQDDTATVRHL</sequence>
<dbReference type="GO" id="GO:0005886">
    <property type="term" value="C:plasma membrane"/>
    <property type="evidence" value="ECO:0007669"/>
    <property type="project" value="UniProtKB-SubCell"/>
</dbReference>
<feature type="transmembrane region" description="Helical" evidence="6">
    <location>
        <begin position="179"/>
        <end position="200"/>
    </location>
</feature>
<keyword evidence="4 6" id="KW-1133">Transmembrane helix</keyword>
<dbReference type="Proteomes" id="UP000536262">
    <property type="component" value="Unassembled WGS sequence"/>
</dbReference>
<feature type="transmembrane region" description="Helical" evidence="6">
    <location>
        <begin position="113"/>
        <end position="133"/>
    </location>
</feature>
<evidence type="ECO:0000313" key="8">
    <source>
        <dbReference type="Proteomes" id="UP000536262"/>
    </source>
</evidence>
<evidence type="ECO:0000256" key="6">
    <source>
        <dbReference type="SAM" id="Phobius"/>
    </source>
</evidence>
<dbReference type="RefSeq" id="WP_184699995.1">
    <property type="nucleotide sequence ID" value="NZ_BAABEG010000001.1"/>
</dbReference>
<feature type="transmembrane region" description="Helical" evidence="6">
    <location>
        <begin position="271"/>
        <end position="299"/>
    </location>
</feature>
<evidence type="ECO:0000256" key="2">
    <source>
        <dbReference type="ARBA" id="ARBA00022475"/>
    </source>
</evidence>
<keyword evidence="3 6" id="KW-0812">Transmembrane</keyword>
<dbReference type="EMBL" id="JACHOU010000008">
    <property type="protein sequence ID" value="MBB6355485.1"/>
    <property type="molecule type" value="Genomic_DNA"/>
</dbReference>
<evidence type="ECO:0000313" key="7">
    <source>
        <dbReference type="EMBL" id="MBB6355485.1"/>
    </source>
</evidence>
<comment type="subcellular location">
    <subcellularLocation>
        <location evidence="1">Cell membrane</location>
        <topology evidence="1">Multi-pass membrane protein</topology>
    </subcellularLocation>
</comment>
<feature type="transmembrane region" description="Helical" evidence="6">
    <location>
        <begin position="139"/>
        <end position="159"/>
    </location>
</feature>
<dbReference type="GO" id="GO:0022857">
    <property type="term" value="F:transmembrane transporter activity"/>
    <property type="evidence" value="ECO:0007669"/>
    <property type="project" value="InterPro"/>
</dbReference>
<dbReference type="PANTHER" id="PTHR32196">
    <property type="entry name" value="ABC TRANSPORTER PERMEASE PROTEIN YPHD-RELATED-RELATED"/>
    <property type="match status" value="1"/>
</dbReference>
<evidence type="ECO:0000256" key="1">
    <source>
        <dbReference type="ARBA" id="ARBA00004651"/>
    </source>
</evidence>
<dbReference type="AlphaFoldDB" id="A0A7X0KLV6"/>
<dbReference type="InterPro" id="IPR001851">
    <property type="entry name" value="ABC_transp_permease"/>
</dbReference>
<reference evidence="7 8" key="1">
    <citation type="submission" date="2020-08" db="EMBL/GenBank/DDBJ databases">
        <title>Genomic Encyclopedia of Type Strains, Phase IV (KMG-IV): sequencing the most valuable type-strain genomes for metagenomic binning, comparative biology and taxonomic classification.</title>
        <authorList>
            <person name="Goeker M."/>
        </authorList>
    </citation>
    <scope>NUCLEOTIDE SEQUENCE [LARGE SCALE GENOMIC DNA]</scope>
    <source>
        <strain evidence="7 8">DSM 7051</strain>
    </source>
</reference>
<evidence type="ECO:0000256" key="5">
    <source>
        <dbReference type="ARBA" id="ARBA00023136"/>
    </source>
</evidence>
<dbReference type="Pfam" id="PF02653">
    <property type="entry name" value="BPD_transp_2"/>
    <property type="match status" value="1"/>
</dbReference>
<comment type="caution">
    <text evidence="7">The sequence shown here is derived from an EMBL/GenBank/DDBJ whole genome shotgun (WGS) entry which is preliminary data.</text>
</comment>
<keyword evidence="8" id="KW-1185">Reference proteome</keyword>
<proteinExistence type="predicted"/>
<keyword evidence="5 6" id="KW-0472">Membrane</keyword>
<dbReference type="PANTHER" id="PTHR32196:SF72">
    <property type="entry name" value="RIBOSE IMPORT PERMEASE PROTEIN RBSC"/>
    <property type="match status" value="1"/>
</dbReference>
<accession>A0A7X0KLV6</accession>
<feature type="transmembrane region" description="Helical" evidence="6">
    <location>
        <begin position="88"/>
        <end position="106"/>
    </location>
</feature>
<organism evidence="7 8">
    <name type="scientific">Aminobacter aganoensis</name>
    <dbReference type="NCBI Taxonomy" id="83264"/>
    <lineage>
        <taxon>Bacteria</taxon>
        <taxon>Pseudomonadati</taxon>
        <taxon>Pseudomonadota</taxon>
        <taxon>Alphaproteobacteria</taxon>
        <taxon>Hyphomicrobiales</taxon>
        <taxon>Phyllobacteriaceae</taxon>
        <taxon>Aminobacter</taxon>
    </lineage>
</organism>
<feature type="transmembrane region" description="Helical" evidence="6">
    <location>
        <begin position="60"/>
        <end position="82"/>
    </location>
</feature>
<dbReference type="CDD" id="cd06579">
    <property type="entry name" value="TM_PBP1_transp_AraH_like"/>
    <property type="match status" value="1"/>
</dbReference>
<protein>
    <submittedName>
        <fullName evidence="7">Ribose/xylose/arabinose/galactoside ABC-type transport system permease subunit</fullName>
    </submittedName>
</protein>
<keyword evidence="2" id="KW-1003">Cell membrane</keyword>
<evidence type="ECO:0000256" key="3">
    <source>
        <dbReference type="ARBA" id="ARBA00022692"/>
    </source>
</evidence>
<evidence type="ECO:0000256" key="4">
    <source>
        <dbReference type="ARBA" id="ARBA00022989"/>
    </source>
</evidence>
<name>A0A7X0KLV6_9HYPH</name>